<keyword evidence="3" id="KW-0804">Transcription</keyword>
<feature type="domain" description="HTH gntR-type" evidence="4">
    <location>
        <begin position="6"/>
        <end position="73"/>
    </location>
</feature>
<evidence type="ECO:0000313" key="6">
    <source>
        <dbReference type="Proteomes" id="UP000193200"/>
    </source>
</evidence>
<gene>
    <name evidence="5" type="primary">yjjM</name>
    <name evidence="5" type="ORF">OCH7691_02932</name>
</gene>
<dbReference type="AlphaFoldDB" id="A0A1Y5TNM9"/>
<proteinExistence type="predicted"/>
<dbReference type="InterPro" id="IPR036390">
    <property type="entry name" value="WH_DNA-bd_sf"/>
</dbReference>
<dbReference type="GO" id="GO:0003677">
    <property type="term" value="F:DNA binding"/>
    <property type="evidence" value="ECO:0007669"/>
    <property type="project" value="UniProtKB-KW"/>
</dbReference>
<dbReference type="SUPFAM" id="SSF48008">
    <property type="entry name" value="GntR ligand-binding domain-like"/>
    <property type="match status" value="1"/>
</dbReference>
<dbReference type="Gene3D" id="1.20.120.530">
    <property type="entry name" value="GntR ligand-binding domain-like"/>
    <property type="match status" value="1"/>
</dbReference>
<evidence type="ECO:0000256" key="3">
    <source>
        <dbReference type="ARBA" id="ARBA00023163"/>
    </source>
</evidence>
<dbReference type="CDD" id="cd07377">
    <property type="entry name" value="WHTH_GntR"/>
    <property type="match status" value="1"/>
</dbReference>
<keyword evidence="2" id="KW-0238">DNA-binding</keyword>
<protein>
    <submittedName>
        <fullName evidence="5">Putative HTH-type transcriptional regulator YjjM</fullName>
    </submittedName>
</protein>
<reference evidence="5 6" key="1">
    <citation type="submission" date="2017-03" db="EMBL/GenBank/DDBJ databases">
        <authorList>
            <person name="Afonso C.L."/>
            <person name="Miller P.J."/>
            <person name="Scott M.A."/>
            <person name="Spackman E."/>
            <person name="Goraichik I."/>
            <person name="Dimitrov K.M."/>
            <person name="Suarez D.L."/>
            <person name="Swayne D.E."/>
        </authorList>
    </citation>
    <scope>NUCLEOTIDE SEQUENCE [LARGE SCALE GENOMIC DNA]</scope>
    <source>
        <strain evidence="5 6">CECT 7691</strain>
    </source>
</reference>
<accession>A0A1Y5TNM9</accession>
<sequence>MNASKQTLCDKAYAILEDLIVSRKLEPGSKVTEEQLSKRIGIGRTPIREALQLLARDGVVEIRPRSASVILDMTIERKRQLLEARGAIQEQTVRYACRRADVDQRTKMLLLARAVEDAGAIGDIELYLRISRDIHNILCEAARNEFLSRFMHSLYTLSRQFAYTHLMAGEGDMQRFAASHSGILRAVAALDEEAAVAASETMMRFMQEFVDQMQDDDGVAAVDQLGRAGRTG</sequence>
<dbReference type="SMART" id="SM00345">
    <property type="entry name" value="HTH_GNTR"/>
    <property type="match status" value="1"/>
</dbReference>
<organism evidence="5 6">
    <name type="scientific">Oceanibacterium hippocampi</name>
    <dbReference type="NCBI Taxonomy" id="745714"/>
    <lineage>
        <taxon>Bacteria</taxon>
        <taxon>Pseudomonadati</taxon>
        <taxon>Pseudomonadota</taxon>
        <taxon>Alphaproteobacteria</taxon>
        <taxon>Sneathiellales</taxon>
        <taxon>Sneathiellaceae</taxon>
        <taxon>Oceanibacterium</taxon>
    </lineage>
</organism>
<dbReference type="InterPro" id="IPR011711">
    <property type="entry name" value="GntR_C"/>
</dbReference>
<dbReference type="SUPFAM" id="SSF46785">
    <property type="entry name" value="Winged helix' DNA-binding domain"/>
    <property type="match status" value="1"/>
</dbReference>
<dbReference type="Gene3D" id="1.10.10.10">
    <property type="entry name" value="Winged helix-like DNA-binding domain superfamily/Winged helix DNA-binding domain"/>
    <property type="match status" value="1"/>
</dbReference>
<evidence type="ECO:0000256" key="1">
    <source>
        <dbReference type="ARBA" id="ARBA00023015"/>
    </source>
</evidence>
<dbReference type="InParanoid" id="A0A1Y5TNM9"/>
<dbReference type="PANTHER" id="PTHR43537">
    <property type="entry name" value="TRANSCRIPTIONAL REGULATOR, GNTR FAMILY"/>
    <property type="match status" value="1"/>
</dbReference>
<keyword evidence="6" id="KW-1185">Reference proteome</keyword>
<dbReference type="Proteomes" id="UP000193200">
    <property type="component" value="Unassembled WGS sequence"/>
</dbReference>
<dbReference type="InterPro" id="IPR000524">
    <property type="entry name" value="Tscrpt_reg_HTH_GntR"/>
</dbReference>
<dbReference type="Pfam" id="PF00392">
    <property type="entry name" value="GntR"/>
    <property type="match status" value="1"/>
</dbReference>
<dbReference type="InterPro" id="IPR008920">
    <property type="entry name" value="TF_FadR/GntR_C"/>
</dbReference>
<dbReference type="PANTHER" id="PTHR43537:SF45">
    <property type="entry name" value="GNTR FAMILY REGULATORY PROTEIN"/>
    <property type="match status" value="1"/>
</dbReference>
<dbReference type="EMBL" id="FWFR01000002">
    <property type="protein sequence ID" value="SLN64628.1"/>
    <property type="molecule type" value="Genomic_DNA"/>
</dbReference>
<dbReference type="InterPro" id="IPR036388">
    <property type="entry name" value="WH-like_DNA-bd_sf"/>
</dbReference>
<evidence type="ECO:0000259" key="4">
    <source>
        <dbReference type="PROSITE" id="PS50949"/>
    </source>
</evidence>
<dbReference type="OrthoDB" id="9806293at2"/>
<evidence type="ECO:0000313" key="5">
    <source>
        <dbReference type="EMBL" id="SLN64628.1"/>
    </source>
</evidence>
<dbReference type="RefSeq" id="WP_085884249.1">
    <property type="nucleotide sequence ID" value="NZ_FWFR01000002.1"/>
</dbReference>
<keyword evidence="1" id="KW-0805">Transcription regulation</keyword>
<dbReference type="PRINTS" id="PR00035">
    <property type="entry name" value="HTHGNTR"/>
</dbReference>
<dbReference type="PROSITE" id="PS50949">
    <property type="entry name" value="HTH_GNTR"/>
    <property type="match status" value="1"/>
</dbReference>
<name>A0A1Y5TNM9_9PROT</name>
<dbReference type="SMART" id="SM00895">
    <property type="entry name" value="FCD"/>
    <property type="match status" value="1"/>
</dbReference>
<dbReference type="GO" id="GO:0003700">
    <property type="term" value="F:DNA-binding transcription factor activity"/>
    <property type="evidence" value="ECO:0007669"/>
    <property type="project" value="InterPro"/>
</dbReference>
<dbReference type="Pfam" id="PF07729">
    <property type="entry name" value="FCD"/>
    <property type="match status" value="1"/>
</dbReference>
<evidence type="ECO:0000256" key="2">
    <source>
        <dbReference type="ARBA" id="ARBA00023125"/>
    </source>
</evidence>